<dbReference type="InterPro" id="IPR026392">
    <property type="entry name" value="Exo/Archaeosortase_dom"/>
</dbReference>
<feature type="transmembrane region" description="Helical" evidence="8">
    <location>
        <begin position="157"/>
        <end position="176"/>
    </location>
</feature>
<keyword evidence="4 8" id="KW-0812">Transmembrane</keyword>
<keyword evidence="2" id="KW-1003">Cell membrane</keyword>
<evidence type="ECO:0000313" key="10">
    <source>
        <dbReference type="Proteomes" id="UP000219452"/>
    </source>
</evidence>
<feature type="transmembrane region" description="Helical" evidence="8">
    <location>
        <begin position="88"/>
        <end position="110"/>
    </location>
</feature>
<sequence>MNDRLLNYVDGAYLVKLILVFTSLYYFNIFYWGLTDPQNQYSYFLDHYLNYISWFQQSILYTAHLLSQLAGLSTFVDPPQLIRTVSGASVIISFDCLGLGVSSFWTAYVIANTGTWQNKAAWLLGGIALIWFVNCCRIAILLFALDKNWPESRYIDHHDLFNVAAYGIILTLMYFHSHQPSRNTSLDQP</sequence>
<gene>
    <name evidence="9" type="ORF">SAMN06269250_4519</name>
</gene>
<evidence type="ECO:0000256" key="6">
    <source>
        <dbReference type="ARBA" id="ARBA00022989"/>
    </source>
</evidence>
<evidence type="ECO:0000256" key="5">
    <source>
        <dbReference type="ARBA" id="ARBA00022801"/>
    </source>
</evidence>
<keyword evidence="7 8" id="KW-0472">Membrane</keyword>
<evidence type="ECO:0000256" key="2">
    <source>
        <dbReference type="ARBA" id="ARBA00022475"/>
    </source>
</evidence>
<dbReference type="OrthoDB" id="793901at2"/>
<proteinExistence type="predicted"/>
<evidence type="ECO:0000256" key="7">
    <source>
        <dbReference type="ARBA" id="ARBA00023136"/>
    </source>
</evidence>
<evidence type="ECO:0000313" key="9">
    <source>
        <dbReference type="EMBL" id="SOD93507.1"/>
    </source>
</evidence>
<organism evidence="9 10">
    <name type="scientific">Spirosoma fluviale</name>
    <dbReference type="NCBI Taxonomy" id="1597977"/>
    <lineage>
        <taxon>Bacteria</taxon>
        <taxon>Pseudomonadati</taxon>
        <taxon>Bacteroidota</taxon>
        <taxon>Cytophagia</taxon>
        <taxon>Cytophagales</taxon>
        <taxon>Cytophagaceae</taxon>
        <taxon>Spirosoma</taxon>
    </lineage>
</organism>
<evidence type="ECO:0000256" key="8">
    <source>
        <dbReference type="SAM" id="Phobius"/>
    </source>
</evidence>
<reference evidence="10" key="1">
    <citation type="submission" date="2017-09" db="EMBL/GenBank/DDBJ databases">
        <authorList>
            <person name="Varghese N."/>
            <person name="Submissions S."/>
        </authorList>
    </citation>
    <scope>NUCLEOTIDE SEQUENCE [LARGE SCALE GENOMIC DNA]</scope>
    <source>
        <strain evidence="10">DSM 29961</strain>
    </source>
</reference>
<keyword evidence="5" id="KW-0378">Hydrolase</keyword>
<dbReference type="RefSeq" id="WP_097128516.1">
    <property type="nucleotide sequence ID" value="NZ_OCNH01000003.1"/>
</dbReference>
<protein>
    <submittedName>
        <fullName evidence="9">Exosortase/archaeosortase family protein</fullName>
    </submittedName>
</protein>
<evidence type="ECO:0000256" key="3">
    <source>
        <dbReference type="ARBA" id="ARBA00022670"/>
    </source>
</evidence>
<accession>A0A286GDB6</accession>
<keyword evidence="6 8" id="KW-1133">Transmembrane helix</keyword>
<keyword evidence="10" id="KW-1185">Reference proteome</keyword>
<dbReference type="Proteomes" id="UP000219452">
    <property type="component" value="Unassembled WGS sequence"/>
</dbReference>
<dbReference type="NCBIfam" id="TIGR04178">
    <property type="entry name" value="exo_archaeo"/>
    <property type="match status" value="1"/>
</dbReference>
<comment type="subcellular location">
    <subcellularLocation>
        <location evidence="1">Cell membrane</location>
        <topology evidence="1">Multi-pass membrane protein</topology>
    </subcellularLocation>
</comment>
<name>A0A286GDB6_9BACT</name>
<dbReference type="GO" id="GO:0008233">
    <property type="term" value="F:peptidase activity"/>
    <property type="evidence" value="ECO:0007669"/>
    <property type="project" value="UniProtKB-KW"/>
</dbReference>
<feature type="transmembrane region" description="Helical" evidence="8">
    <location>
        <begin position="12"/>
        <end position="34"/>
    </location>
</feature>
<feature type="transmembrane region" description="Helical" evidence="8">
    <location>
        <begin position="122"/>
        <end position="145"/>
    </location>
</feature>
<evidence type="ECO:0000256" key="1">
    <source>
        <dbReference type="ARBA" id="ARBA00004651"/>
    </source>
</evidence>
<keyword evidence="3" id="KW-0645">Protease</keyword>
<evidence type="ECO:0000256" key="4">
    <source>
        <dbReference type="ARBA" id="ARBA00022692"/>
    </source>
</evidence>
<dbReference type="GO" id="GO:0005886">
    <property type="term" value="C:plasma membrane"/>
    <property type="evidence" value="ECO:0007669"/>
    <property type="project" value="UniProtKB-SubCell"/>
</dbReference>
<dbReference type="GO" id="GO:0006508">
    <property type="term" value="P:proteolysis"/>
    <property type="evidence" value="ECO:0007669"/>
    <property type="project" value="UniProtKB-KW"/>
</dbReference>
<feature type="transmembrane region" description="Helical" evidence="8">
    <location>
        <begin position="54"/>
        <end position="76"/>
    </location>
</feature>
<dbReference type="EMBL" id="OCNH01000003">
    <property type="protein sequence ID" value="SOD93507.1"/>
    <property type="molecule type" value="Genomic_DNA"/>
</dbReference>
<dbReference type="AlphaFoldDB" id="A0A286GDB6"/>